<dbReference type="InterPro" id="IPR003774">
    <property type="entry name" value="AlgH-like"/>
</dbReference>
<dbReference type="NCBIfam" id="NF001268">
    <property type="entry name" value="PRK00228.1-4"/>
    <property type="match status" value="1"/>
</dbReference>
<accession>A0A381WT93</accession>
<evidence type="ECO:0000313" key="1">
    <source>
        <dbReference type="EMBL" id="SVA55739.1"/>
    </source>
</evidence>
<sequence length="183" mass="20552">MNLTGQIIVSMPSLEDERFYKTVIYICAHSSEGSMGIIINKKIDYDLYPDLLQQLGIDKPLNNKKLFIRYGGPVESGRGFVLHSDDMMRKETLNIDKGVALTSTAEFFDDLSKGKGPKNCILALGYAGWQPGQLEHEIMRNSWMSLSVDNSFLFDDEVSRKWSQAYKLMGIDPNSLSSESGRA</sequence>
<dbReference type="HAMAP" id="MF_00758">
    <property type="entry name" value="UPF0301"/>
    <property type="match status" value="1"/>
</dbReference>
<dbReference type="EMBL" id="UINC01012815">
    <property type="protein sequence ID" value="SVA55739.1"/>
    <property type="molecule type" value="Genomic_DNA"/>
</dbReference>
<reference evidence="1" key="1">
    <citation type="submission" date="2018-05" db="EMBL/GenBank/DDBJ databases">
        <authorList>
            <person name="Lanie J.A."/>
            <person name="Ng W.-L."/>
            <person name="Kazmierczak K.M."/>
            <person name="Andrzejewski T.M."/>
            <person name="Davidsen T.M."/>
            <person name="Wayne K.J."/>
            <person name="Tettelin H."/>
            <person name="Glass J.I."/>
            <person name="Rusch D."/>
            <person name="Podicherti R."/>
            <person name="Tsui H.-C.T."/>
            <person name="Winkler M.E."/>
        </authorList>
    </citation>
    <scope>NUCLEOTIDE SEQUENCE</scope>
</reference>
<dbReference type="Pfam" id="PF02622">
    <property type="entry name" value="DUF179"/>
    <property type="match status" value="1"/>
</dbReference>
<protein>
    <submittedName>
        <fullName evidence="1">Uncharacterized protein</fullName>
    </submittedName>
</protein>
<dbReference type="PANTHER" id="PTHR30327:SF1">
    <property type="entry name" value="UPF0301 PROTEIN YQGE"/>
    <property type="match status" value="1"/>
</dbReference>
<dbReference type="SUPFAM" id="SSF143456">
    <property type="entry name" value="VC0467-like"/>
    <property type="match status" value="1"/>
</dbReference>
<dbReference type="GO" id="GO:0005829">
    <property type="term" value="C:cytosol"/>
    <property type="evidence" value="ECO:0007669"/>
    <property type="project" value="TreeGrafter"/>
</dbReference>
<dbReference type="AlphaFoldDB" id="A0A381WT93"/>
<dbReference type="Gene3D" id="3.40.1740.10">
    <property type="entry name" value="VC0467-like"/>
    <property type="match status" value="1"/>
</dbReference>
<organism evidence="1">
    <name type="scientific">marine metagenome</name>
    <dbReference type="NCBI Taxonomy" id="408172"/>
    <lineage>
        <taxon>unclassified sequences</taxon>
        <taxon>metagenomes</taxon>
        <taxon>ecological metagenomes</taxon>
    </lineage>
</organism>
<proteinExistence type="inferred from homology"/>
<dbReference type="PANTHER" id="PTHR30327">
    <property type="entry name" value="UNCHARACTERIZED PROTEIN YQGE"/>
    <property type="match status" value="1"/>
</dbReference>
<name>A0A381WT93_9ZZZZ</name>
<gene>
    <name evidence="1" type="ORF">METZ01_LOCUS108593</name>
</gene>